<name>A0A6L2MBQ0_TANCI</name>
<organism evidence="3">
    <name type="scientific">Tanacetum cinerariifolium</name>
    <name type="common">Dalmatian daisy</name>
    <name type="synonym">Chrysanthemum cinerariifolium</name>
    <dbReference type="NCBI Taxonomy" id="118510"/>
    <lineage>
        <taxon>Eukaryota</taxon>
        <taxon>Viridiplantae</taxon>
        <taxon>Streptophyta</taxon>
        <taxon>Embryophyta</taxon>
        <taxon>Tracheophyta</taxon>
        <taxon>Spermatophyta</taxon>
        <taxon>Magnoliopsida</taxon>
        <taxon>eudicotyledons</taxon>
        <taxon>Gunneridae</taxon>
        <taxon>Pentapetalae</taxon>
        <taxon>asterids</taxon>
        <taxon>campanulids</taxon>
        <taxon>Asterales</taxon>
        <taxon>Asteraceae</taxon>
        <taxon>Asteroideae</taxon>
        <taxon>Anthemideae</taxon>
        <taxon>Anthemidinae</taxon>
        <taxon>Tanacetum</taxon>
    </lineage>
</organism>
<comment type="caution">
    <text evidence="3">The sequence shown here is derived from an EMBL/GenBank/DDBJ whole genome shotgun (WGS) entry which is preliminary data.</text>
</comment>
<feature type="domain" description="CCHC-type" evidence="2">
    <location>
        <begin position="162"/>
        <end position="177"/>
    </location>
</feature>
<keyword evidence="1" id="KW-0863">Zinc-finger</keyword>
<accession>A0A6L2MBQ0</accession>
<dbReference type="InterPro" id="IPR036875">
    <property type="entry name" value="Znf_CCHC_sf"/>
</dbReference>
<sequence length="311" mass="34348">MNGDSPVPTRVVKGVLQPVAPTTTEQSLKIYETKVKHSSSIGTASQNLAFVSSSHTDSTTDSVSAAASVFAVCVKLPVSSLLNVNSLSKAVIYSFFSSQSTSPRLDNQDLKQIDVDDLKKIDLRWLMTMLTMRARRFLQKTGTNLGANGPTSMGFDMSQVECYNCHGKGHFARKCRSPKDSRKTGTIEPQRRTVLVETSTSNDLVPQCDGFKDPDHPDKVYKVVKALYGLHQALRDCQDKYVAEILRKFGLTEGKSASTPIDTEKPLLKDPDCEDFWNTVAIKQNNDVTRMQALVDKKKVVVTEAAIREVL</sequence>
<dbReference type="InterPro" id="IPR001878">
    <property type="entry name" value="Znf_CCHC"/>
</dbReference>
<protein>
    <recommendedName>
        <fullName evidence="2">CCHC-type domain-containing protein</fullName>
    </recommendedName>
</protein>
<dbReference type="Gene3D" id="4.10.60.10">
    <property type="entry name" value="Zinc finger, CCHC-type"/>
    <property type="match status" value="1"/>
</dbReference>
<keyword evidence="1" id="KW-0862">Zinc</keyword>
<gene>
    <name evidence="3" type="ORF">Tci_041683</name>
</gene>
<dbReference type="AlphaFoldDB" id="A0A6L2MBQ0"/>
<evidence type="ECO:0000256" key="1">
    <source>
        <dbReference type="PROSITE-ProRule" id="PRU00047"/>
    </source>
</evidence>
<dbReference type="GO" id="GO:0008270">
    <property type="term" value="F:zinc ion binding"/>
    <property type="evidence" value="ECO:0007669"/>
    <property type="project" value="UniProtKB-KW"/>
</dbReference>
<dbReference type="PROSITE" id="PS50158">
    <property type="entry name" value="ZF_CCHC"/>
    <property type="match status" value="1"/>
</dbReference>
<dbReference type="SMART" id="SM00343">
    <property type="entry name" value="ZnF_C2HC"/>
    <property type="match status" value="1"/>
</dbReference>
<dbReference type="GO" id="GO:0003676">
    <property type="term" value="F:nucleic acid binding"/>
    <property type="evidence" value="ECO:0007669"/>
    <property type="project" value="InterPro"/>
</dbReference>
<evidence type="ECO:0000259" key="2">
    <source>
        <dbReference type="PROSITE" id="PS50158"/>
    </source>
</evidence>
<dbReference type="EMBL" id="BKCJ010005983">
    <property type="protein sequence ID" value="GEU69705.1"/>
    <property type="molecule type" value="Genomic_DNA"/>
</dbReference>
<proteinExistence type="predicted"/>
<keyword evidence="1" id="KW-0479">Metal-binding</keyword>
<reference evidence="3" key="1">
    <citation type="journal article" date="2019" name="Sci. Rep.">
        <title>Draft genome of Tanacetum cinerariifolium, the natural source of mosquito coil.</title>
        <authorList>
            <person name="Yamashiro T."/>
            <person name="Shiraishi A."/>
            <person name="Satake H."/>
            <person name="Nakayama K."/>
        </authorList>
    </citation>
    <scope>NUCLEOTIDE SEQUENCE</scope>
</reference>
<evidence type="ECO:0000313" key="3">
    <source>
        <dbReference type="EMBL" id="GEU69705.1"/>
    </source>
</evidence>
<dbReference type="SUPFAM" id="SSF57756">
    <property type="entry name" value="Retrovirus zinc finger-like domains"/>
    <property type="match status" value="1"/>
</dbReference>